<dbReference type="PANTHER" id="PTHR48475">
    <property type="entry name" value="RIBONUCLEASE H"/>
    <property type="match status" value="1"/>
</dbReference>
<dbReference type="SUPFAM" id="SSF56672">
    <property type="entry name" value="DNA/RNA polymerases"/>
    <property type="match status" value="1"/>
</dbReference>
<feature type="domain" description="Reverse transcriptase/retrotransposon-derived protein RNase H-like" evidence="2">
    <location>
        <begin position="111"/>
        <end position="188"/>
    </location>
</feature>
<feature type="region of interest" description="Disordered" evidence="1">
    <location>
        <begin position="1"/>
        <end position="25"/>
    </location>
</feature>
<name>A0AAE1WQJ1_9LAMI</name>
<dbReference type="Proteomes" id="UP001289374">
    <property type="component" value="Unassembled WGS sequence"/>
</dbReference>
<reference evidence="3" key="1">
    <citation type="submission" date="2020-06" db="EMBL/GenBank/DDBJ databases">
        <authorList>
            <person name="Li T."/>
            <person name="Hu X."/>
            <person name="Zhang T."/>
            <person name="Song X."/>
            <person name="Zhang H."/>
            <person name="Dai N."/>
            <person name="Sheng W."/>
            <person name="Hou X."/>
            <person name="Wei L."/>
        </authorList>
    </citation>
    <scope>NUCLEOTIDE SEQUENCE</scope>
    <source>
        <strain evidence="3">K16</strain>
        <tissue evidence="3">Leaf</tissue>
    </source>
</reference>
<organism evidence="3 4">
    <name type="scientific">Sesamum angolense</name>
    <dbReference type="NCBI Taxonomy" id="2727404"/>
    <lineage>
        <taxon>Eukaryota</taxon>
        <taxon>Viridiplantae</taxon>
        <taxon>Streptophyta</taxon>
        <taxon>Embryophyta</taxon>
        <taxon>Tracheophyta</taxon>
        <taxon>Spermatophyta</taxon>
        <taxon>Magnoliopsida</taxon>
        <taxon>eudicotyledons</taxon>
        <taxon>Gunneridae</taxon>
        <taxon>Pentapetalae</taxon>
        <taxon>asterids</taxon>
        <taxon>lamiids</taxon>
        <taxon>Lamiales</taxon>
        <taxon>Pedaliaceae</taxon>
        <taxon>Sesamum</taxon>
    </lineage>
</organism>
<gene>
    <name evidence="3" type="ORF">Sango_1257800</name>
</gene>
<evidence type="ECO:0000259" key="2">
    <source>
        <dbReference type="Pfam" id="PF17919"/>
    </source>
</evidence>
<dbReference type="EMBL" id="JACGWL010000007">
    <property type="protein sequence ID" value="KAK4397823.1"/>
    <property type="molecule type" value="Genomic_DNA"/>
</dbReference>
<dbReference type="InterPro" id="IPR043502">
    <property type="entry name" value="DNA/RNA_pol_sf"/>
</dbReference>
<feature type="compositionally biased region" description="Basic and acidic residues" evidence="1">
    <location>
        <begin position="16"/>
        <end position="25"/>
    </location>
</feature>
<reference evidence="3" key="2">
    <citation type="journal article" date="2024" name="Plant">
        <title>Genomic evolution and insights into agronomic trait innovations of Sesamum species.</title>
        <authorList>
            <person name="Miao H."/>
            <person name="Wang L."/>
            <person name="Qu L."/>
            <person name="Liu H."/>
            <person name="Sun Y."/>
            <person name="Le M."/>
            <person name="Wang Q."/>
            <person name="Wei S."/>
            <person name="Zheng Y."/>
            <person name="Lin W."/>
            <person name="Duan Y."/>
            <person name="Cao H."/>
            <person name="Xiong S."/>
            <person name="Wang X."/>
            <person name="Wei L."/>
            <person name="Li C."/>
            <person name="Ma Q."/>
            <person name="Ju M."/>
            <person name="Zhao R."/>
            <person name="Li G."/>
            <person name="Mu C."/>
            <person name="Tian Q."/>
            <person name="Mei H."/>
            <person name="Zhang T."/>
            <person name="Gao T."/>
            <person name="Zhang H."/>
        </authorList>
    </citation>
    <scope>NUCLEOTIDE SEQUENCE</scope>
    <source>
        <strain evidence="3">K16</strain>
    </source>
</reference>
<protein>
    <recommendedName>
        <fullName evidence="2">Reverse transcriptase/retrotransposon-derived protein RNase H-like domain-containing protein</fullName>
    </recommendedName>
</protein>
<sequence length="279" mass="31398">MAQKKGNCPHLARAGESPEGHFNPHDPKNDYANILSYKVYQQMELGDIPLKPVDTSLYGFACRHVLNAFQVIVSTYPMKLNFLAGIGVYIPLNRTQFAILQSYQRTKNFAWDESYQQAFQNLKTYLLTKPVPGEPLYLYLAMGQHAVSSVLTKEEKGHQKPFCYVSQVLRGTEQWYLEVEKLVFALVIIARPGAAKFANEATYIEDSEGKWLLHVDYSSNLAGSEVGVVLTSPEGDVLEYALRFDSNASHNEAEYEPLIISIKMTLDVGARNPIAYFDS</sequence>
<dbReference type="PANTHER" id="PTHR48475:SF2">
    <property type="entry name" value="RIBONUCLEASE H"/>
    <property type="match status" value="1"/>
</dbReference>
<evidence type="ECO:0000256" key="1">
    <source>
        <dbReference type="SAM" id="MobiDB-lite"/>
    </source>
</evidence>
<accession>A0AAE1WQJ1</accession>
<comment type="caution">
    <text evidence="3">The sequence shown here is derived from an EMBL/GenBank/DDBJ whole genome shotgun (WGS) entry which is preliminary data.</text>
</comment>
<evidence type="ECO:0000313" key="4">
    <source>
        <dbReference type="Proteomes" id="UP001289374"/>
    </source>
</evidence>
<keyword evidence="4" id="KW-1185">Reference proteome</keyword>
<dbReference type="InterPro" id="IPR041577">
    <property type="entry name" value="RT_RNaseH_2"/>
</dbReference>
<dbReference type="Pfam" id="PF17919">
    <property type="entry name" value="RT_RNaseH_2"/>
    <property type="match status" value="1"/>
</dbReference>
<proteinExistence type="predicted"/>
<dbReference type="AlphaFoldDB" id="A0AAE1WQJ1"/>
<evidence type="ECO:0000313" key="3">
    <source>
        <dbReference type="EMBL" id="KAK4397823.1"/>
    </source>
</evidence>